<dbReference type="OrthoDB" id="4732550at2759"/>
<sequence length="843" mass="95425">MTRNNISRPNTEPGQELPTCLALNPNNASICSAKTLRYSHKLCPRHHRELKNLTTQYTCKKNEAENIEKAGEYKLDERQALALISIKEAEIGMRSHVQMRFFSRAADNLGHSQRILLLQSEVRSLKKLIKSSPGDSLQESLRSPEPSADAEAIQPEASIHTASSPSSTEQLGVERKMQLVRRSRLSQQVPMEELNDLDPDHPLLAVKRFMTEMADSLVNKLIEIVPALDDSPHVAANQHDPSAMASETGDNIIRNWFRRLVVARGRPDELNLASRKTSIIEFLRSGVEVEELRKYVEYYEEIDINALRHLRRAVSDTFLAEDRPHITVLGGSVSIEDVADQLSTERWDMVFCFFKDVIPWELLPCLYLNFSDTAHMSKLLLLGRYGQGEDWCPEENPLHDCELGTYLGFVLSTQGSCDPPAPTIVAEGQGLRETEHRNYVAGRMSTNNPLAEPFLLELRRRTRLYLVVAWKGANLDEFFYQSNGDFTLRRTRTARTHGDLDSVKNDLRHQRSLLVETYEDYWQFLIVDRMPCQQFVLLQVISDVLAQLNGQPSIQKIVEDVIREVVPSKEQETYLQASGAAFDGRISETRFTDIEYEGNRSRCWDTESLLPELLDSRKGTKVPIDYARFITALCGNLESKGTIRIAEEFTPPQGVACAFPGSDGKLDLYIDYKALIAIANPSALPSSFDLPTEGSLLSFARAFKRVHGNALFAKGSIVTHYCAWPIDAVKHSSRGLPNFTTPEGHIYEWLKAPFDYPFSAKFCQYLIRHRFQECATFSSFHLTTFVICAIDTQDAAKKVTHLHEVAEKHGLKLSIPPISLWVDQYERTGLEKLYNGVRPAGHE</sequence>
<proteinExistence type="predicted"/>
<comment type="caution">
    <text evidence="1">The sequence shown here is derived from an EMBL/GenBank/DDBJ whole genome shotgun (WGS) entry which is preliminary data.</text>
</comment>
<dbReference type="Proteomes" id="UP000664534">
    <property type="component" value="Unassembled WGS sequence"/>
</dbReference>
<gene>
    <name evidence="1" type="ORF">IMSHALPRED_010211</name>
</gene>
<keyword evidence="2" id="KW-1185">Reference proteome</keyword>
<dbReference type="EMBL" id="CAJPDT010000083">
    <property type="protein sequence ID" value="CAF9935389.1"/>
    <property type="molecule type" value="Genomic_DNA"/>
</dbReference>
<dbReference type="AlphaFoldDB" id="A0A8H3G2I8"/>
<accession>A0A8H3G2I8</accession>
<reference evidence="1" key="1">
    <citation type="submission" date="2021-03" db="EMBL/GenBank/DDBJ databases">
        <authorList>
            <person name="Tagirdzhanova G."/>
        </authorList>
    </citation>
    <scope>NUCLEOTIDE SEQUENCE</scope>
</reference>
<evidence type="ECO:0000313" key="2">
    <source>
        <dbReference type="Proteomes" id="UP000664534"/>
    </source>
</evidence>
<organism evidence="1 2">
    <name type="scientific">Imshaugia aleurites</name>
    <dbReference type="NCBI Taxonomy" id="172621"/>
    <lineage>
        <taxon>Eukaryota</taxon>
        <taxon>Fungi</taxon>
        <taxon>Dikarya</taxon>
        <taxon>Ascomycota</taxon>
        <taxon>Pezizomycotina</taxon>
        <taxon>Lecanoromycetes</taxon>
        <taxon>OSLEUM clade</taxon>
        <taxon>Lecanoromycetidae</taxon>
        <taxon>Lecanorales</taxon>
        <taxon>Lecanorineae</taxon>
        <taxon>Parmeliaceae</taxon>
        <taxon>Imshaugia</taxon>
    </lineage>
</organism>
<protein>
    <submittedName>
        <fullName evidence="1">Uncharacterized protein</fullName>
    </submittedName>
</protein>
<name>A0A8H3G2I8_9LECA</name>
<evidence type="ECO:0000313" key="1">
    <source>
        <dbReference type="EMBL" id="CAF9935389.1"/>
    </source>
</evidence>